<comment type="caution">
    <text evidence="2">The sequence shown here is derived from an EMBL/GenBank/DDBJ whole genome shotgun (WGS) entry which is preliminary data.</text>
</comment>
<reference evidence="2" key="2">
    <citation type="submission" date="2023-05" db="EMBL/GenBank/DDBJ databases">
        <authorList>
            <consortium name="Lawrence Berkeley National Laboratory"/>
            <person name="Steindorff A."/>
            <person name="Hensen N."/>
            <person name="Bonometti L."/>
            <person name="Westerberg I."/>
            <person name="Brannstrom I.O."/>
            <person name="Guillou S."/>
            <person name="Cros-Aarteil S."/>
            <person name="Calhoun S."/>
            <person name="Haridas S."/>
            <person name="Kuo A."/>
            <person name="Mondo S."/>
            <person name="Pangilinan J."/>
            <person name="Riley R."/>
            <person name="Labutti K."/>
            <person name="Andreopoulos B."/>
            <person name="Lipzen A."/>
            <person name="Chen C."/>
            <person name="Yanf M."/>
            <person name="Daum C."/>
            <person name="Ng V."/>
            <person name="Clum A."/>
            <person name="Ohm R."/>
            <person name="Martin F."/>
            <person name="Silar P."/>
            <person name="Natvig D."/>
            <person name="Lalanne C."/>
            <person name="Gautier V."/>
            <person name="Ament-Velasquez S.L."/>
            <person name="Kruys A."/>
            <person name="Hutchinson M.I."/>
            <person name="Powell A.J."/>
            <person name="Barry K."/>
            <person name="Miller A.N."/>
            <person name="Grigoriev I.V."/>
            <person name="Debuchy R."/>
            <person name="Gladieux P."/>
            <person name="Thoren M.H."/>
            <person name="Johannesson H."/>
        </authorList>
    </citation>
    <scope>NUCLEOTIDE SEQUENCE</scope>
    <source>
        <strain evidence="2">PSN309</strain>
    </source>
</reference>
<dbReference type="PROSITE" id="PS50817">
    <property type="entry name" value="INTEIN_N_TER"/>
    <property type="match status" value="1"/>
</dbReference>
<feature type="region of interest" description="Disordered" evidence="1">
    <location>
        <begin position="17"/>
        <end position="37"/>
    </location>
</feature>
<evidence type="ECO:0000313" key="3">
    <source>
        <dbReference type="Proteomes" id="UP001302126"/>
    </source>
</evidence>
<sequence>MTAFVALSGYDEIANQVPNESFTTSPSDPSSGGDHPLAPRVTTASLGWFNLGGLFDFFKPHEPTPEPTPVGQPSKVVEVKDVFKMTAAADFDFKTHPAISMLIAYMQRTLDDKWKGQPMYNTMFPEHWKSPIIPSSFTVSGINEQTIKVGAVALMVKVFYNSFQGSQGAIDIDKAIGVIQTLNNHISDQATPLLVQFYRSFFSITTSDELVTKYKRILLSSAYRNLKQLQANQGVWSNSNLEMFCHFAKLSACGASDNELQNIFNELTTTAPKLDPGFFGEITPQTWRSYRGWLSSGGLDWPDYDAHNMNASEVVSGMSGYPYPVLSYTTYYLSDQFVRDHGYKKPKESSSCFTGNTLVVMGDPDKTVQKISEIKPGDLVLGSSSSKVVEFVRKVAFVSSPRRNGRTLYSLKDYPDVLFTDSHPIVSPKEPSETSVLKFVNKDTASSLNPTWQSMSKADFDPDLLVSHPFQSENDNPDEILHDLVFEPENIPNPALNNTPIATYVVQASNGQRLTVASEAPALEWFPHEAFFITAAARRIVDGASDDEIEAITELVSSSNLCTRSLLAATTWKSIHEHGSTCAGTTTEEEFDPSWLLTASGESQPTADLVEKLIAYLGRTITHEIRNGWTRPFETKPDADDGTKSYKNVLLINVIRLLDGVEVDITNGHDENNVHALLSPTQLLKVWAKGGEQLVFSGAVGEGQVQGDRTLQLHYPILLDPVLSWQAESYYNDDKEFVGVKRHDITLEILVPSETGKGTVFRGGGPIVPGLQSVFALADISSTGNCGHRTVVEVEVRRLEVPADGELDQEFLVGLSEEWAEDEGRQMEFAKRAGMLFGEEILNVRDKYREERGVKREYGLVA</sequence>
<name>A0AAN6WM35_9PEZI</name>
<reference evidence="2" key="1">
    <citation type="journal article" date="2023" name="Mol. Phylogenet. Evol.">
        <title>Genome-scale phylogeny and comparative genomics of the fungal order Sordariales.</title>
        <authorList>
            <person name="Hensen N."/>
            <person name="Bonometti L."/>
            <person name="Westerberg I."/>
            <person name="Brannstrom I.O."/>
            <person name="Guillou S."/>
            <person name="Cros-Aarteil S."/>
            <person name="Calhoun S."/>
            <person name="Haridas S."/>
            <person name="Kuo A."/>
            <person name="Mondo S."/>
            <person name="Pangilinan J."/>
            <person name="Riley R."/>
            <person name="LaButti K."/>
            <person name="Andreopoulos B."/>
            <person name="Lipzen A."/>
            <person name="Chen C."/>
            <person name="Yan M."/>
            <person name="Daum C."/>
            <person name="Ng V."/>
            <person name="Clum A."/>
            <person name="Steindorff A."/>
            <person name="Ohm R.A."/>
            <person name="Martin F."/>
            <person name="Silar P."/>
            <person name="Natvig D.O."/>
            <person name="Lalanne C."/>
            <person name="Gautier V."/>
            <person name="Ament-Velasquez S.L."/>
            <person name="Kruys A."/>
            <person name="Hutchinson M.I."/>
            <person name="Powell A.J."/>
            <person name="Barry K."/>
            <person name="Miller A.N."/>
            <person name="Grigoriev I.V."/>
            <person name="Debuchy R."/>
            <person name="Gladieux P."/>
            <person name="Hiltunen Thoren M."/>
            <person name="Johannesson H."/>
        </authorList>
    </citation>
    <scope>NUCLEOTIDE SEQUENCE</scope>
    <source>
        <strain evidence="2">PSN309</strain>
    </source>
</reference>
<dbReference type="AlphaFoldDB" id="A0AAN6WM35"/>
<accession>A0AAN6WM35</accession>
<protein>
    <recommendedName>
        <fullName evidence="4">Hint domain-containing protein</fullName>
    </recommendedName>
</protein>
<evidence type="ECO:0000256" key="1">
    <source>
        <dbReference type="SAM" id="MobiDB-lite"/>
    </source>
</evidence>
<dbReference type="InterPro" id="IPR036844">
    <property type="entry name" value="Hint_dom_sf"/>
</dbReference>
<gene>
    <name evidence="2" type="ORF">QBC35DRAFT_509550</name>
</gene>
<dbReference type="EMBL" id="MU864627">
    <property type="protein sequence ID" value="KAK4182657.1"/>
    <property type="molecule type" value="Genomic_DNA"/>
</dbReference>
<feature type="compositionally biased region" description="Low complexity" evidence="1">
    <location>
        <begin position="23"/>
        <end position="34"/>
    </location>
</feature>
<dbReference type="Proteomes" id="UP001302126">
    <property type="component" value="Unassembled WGS sequence"/>
</dbReference>
<dbReference type="Gene3D" id="2.170.16.10">
    <property type="entry name" value="Hedgehog/Intein (Hint) domain"/>
    <property type="match status" value="1"/>
</dbReference>
<organism evidence="2 3">
    <name type="scientific">Podospora australis</name>
    <dbReference type="NCBI Taxonomy" id="1536484"/>
    <lineage>
        <taxon>Eukaryota</taxon>
        <taxon>Fungi</taxon>
        <taxon>Dikarya</taxon>
        <taxon>Ascomycota</taxon>
        <taxon>Pezizomycotina</taxon>
        <taxon>Sordariomycetes</taxon>
        <taxon>Sordariomycetidae</taxon>
        <taxon>Sordariales</taxon>
        <taxon>Podosporaceae</taxon>
        <taxon>Podospora</taxon>
    </lineage>
</organism>
<proteinExistence type="predicted"/>
<dbReference type="InterPro" id="IPR006141">
    <property type="entry name" value="Intein_N"/>
</dbReference>
<keyword evidence="3" id="KW-1185">Reference proteome</keyword>
<evidence type="ECO:0000313" key="2">
    <source>
        <dbReference type="EMBL" id="KAK4182657.1"/>
    </source>
</evidence>
<evidence type="ECO:0008006" key="4">
    <source>
        <dbReference type="Google" id="ProtNLM"/>
    </source>
</evidence>
<dbReference type="GO" id="GO:0016539">
    <property type="term" value="P:intein-mediated protein splicing"/>
    <property type="evidence" value="ECO:0007669"/>
    <property type="project" value="InterPro"/>
</dbReference>
<dbReference type="SUPFAM" id="SSF51294">
    <property type="entry name" value="Hedgehog/intein (Hint) domain"/>
    <property type="match status" value="1"/>
</dbReference>